<evidence type="ECO:0000256" key="10">
    <source>
        <dbReference type="ARBA" id="ARBA00023242"/>
    </source>
</evidence>
<evidence type="ECO:0000256" key="3">
    <source>
        <dbReference type="ARBA" id="ARBA00004629"/>
    </source>
</evidence>
<dbReference type="GO" id="GO:0042729">
    <property type="term" value="C:DASH complex"/>
    <property type="evidence" value="ECO:0007669"/>
    <property type="project" value="InterPro"/>
</dbReference>
<dbReference type="Proteomes" id="UP001148786">
    <property type="component" value="Unassembled WGS sequence"/>
</dbReference>
<proteinExistence type="inferred from homology"/>
<keyword evidence="13" id="KW-0175">Coiled coil</keyword>
<dbReference type="InterPro" id="IPR013251">
    <property type="entry name" value="DASH_Spc19"/>
</dbReference>
<feature type="coiled-coil region" evidence="13">
    <location>
        <begin position="103"/>
        <end position="130"/>
    </location>
</feature>
<evidence type="ECO:0000256" key="1">
    <source>
        <dbReference type="ARBA" id="ARBA00004123"/>
    </source>
</evidence>
<dbReference type="Pfam" id="PF08287">
    <property type="entry name" value="DASH_Spc19"/>
    <property type="match status" value="1"/>
</dbReference>
<evidence type="ECO:0000256" key="2">
    <source>
        <dbReference type="ARBA" id="ARBA00004186"/>
    </source>
</evidence>
<comment type="caution">
    <text evidence="15">The sequence shown here is derived from an EMBL/GenBank/DDBJ whole genome shotgun (WGS) entry which is preliminary data.</text>
</comment>
<evidence type="ECO:0000256" key="14">
    <source>
        <dbReference type="SAM" id="MobiDB-lite"/>
    </source>
</evidence>
<evidence type="ECO:0000256" key="13">
    <source>
        <dbReference type="SAM" id="Coils"/>
    </source>
</evidence>
<evidence type="ECO:0000256" key="5">
    <source>
        <dbReference type="ARBA" id="ARBA00016329"/>
    </source>
</evidence>
<evidence type="ECO:0000256" key="4">
    <source>
        <dbReference type="ARBA" id="ARBA00008952"/>
    </source>
</evidence>
<keyword evidence="7" id="KW-0963">Cytoplasm</keyword>
<keyword evidence="11" id="KW-0137">Centromere</keyword>
<keyword evidence="6" id="KW-0158">Chromosome</keyword>
<keyword evidence="10" id="KW-0539">Nucleus</keyword>
<keyword evidence="16" id="KW-1185">Reference proteome</keyword>
<dbReference type="GO" id="GO:0005876">
    <property type="term" value="C:spindle microtubule"/>
    <property type="evidence" value="ECO:0007669"/>
    <property type="project" value="InterPro"/>
</dbReference>
<evidence type="ECO:0000313" key="16">
    <source>
        <dbReference type="Proteomes" id="UP001148786"/>
    </source>
</evidence>
<evidence type="ECO:0000256" key="6">
    <source>
        <dbReference type="ARBA" id="ARBA00022454"/>
    </source>
</evidence>
<accession>A0A9W8JR78</accession>
<reference evidence="15" key="1">
    <citation type="submission" date="2022-07" db="EMBL/GenBank/DDBJ databases">
        <title>Genome Sequence of Agrocybe chaxingu.</title>
        <authorList>
            <person name="Buettner E."/>
        </authorList>
    </citation>
    <scope>NUCLEOTIDE SEQUENCE</scope>
    <source>
        <strain evidence="15">MP-N11</strain>
    </source>
</reference>
<dbReference type="OrthoDB" id="3361333at2759"/>
<evidence type="ECO:0000256" key="9">
    <source>
        <dbReference type="ARBA" id="ARBA00023212"/>
    </source>
</evidence>
<evidence type="ECO:0000256" key="12">
    <source>
        <dbReference type="ARBA" id="ARBA00032583"/>
    </source>
</evidence>
<organism evidence="15 16">
    <name type="scientific">Agrocybe chaxingu</name>
    <dbReference type="NCBI Taxonomy" id="84603"/>
    <lineage>
        <taxon>Eukaryota</taxon>
        <taxon>Fungi</taxon>
        <taxon>Dikarya</taxon>
        <taxon>Basidiomycota</taxon>
        <taxon>Agaricomycotina</taxon>
        <taxon>Agaricomycetes</taxon>
        <taxon>Agaricomycetidae</taxon>
        <taxon>Agaricales</taxon>
        <taxon>Agaricineae</taxon>
        <taxon>Strophariaceae</taxon>
        <taxon>Agrocybe</taxon>
    </lineage>
</organism>
<name>A0A9W8JR78_9AGAR</name>
<keyword evidence="8" id="KW-0995">Kinetochore</keyword>
<feature type="region of interest" description="Disordered" evidence="14">
    <location>
        <begin position="149"/>
        <end position="179"/>
    </location>
</feature>
<sequence length="227" mass="24712">MSRLSRANLKARESIFASGPEQYIGDTQARCPPELEECVMAMEDCCEELYEAQMLLRNGTQDLPRMTKILQNERVFLLVNEDTIKRYKSNLADEIEPAIAELIERAEQGLALLEKKQQTLEAKVENAKSKARPLIGASAVQKLETRRLQNVDQTTRKAGGGSTSIGEGDSGLAAGQPNADILPPVFDHSLSSAIPGAATRVGVEILGNGKHDFSTTTSSEPPSYLEP</sequence>
<evidence type="ECO:0000256" key="11">
    <source>
        <dbReference type="ARBA" id="ARBA00023328"/>
    </source>
</evidence>
<evidence type="ECO:0000313" key="15">
    <source>
        <dbReference type="EMBL" id="KAJ3501717.1"/>
    </source>
</evidence>
<protein>
    <recommendedName>
        <fullName evidence="5">DASH complex subunit SPC19</fullName>
    </recommendedName>
    <alternativeName>
        <fullName evidence="12">Outer kinetochore protein SPC19</fullName>
    </alternativeName>
</protein>
<dbReference type="GO" id="GO:0008608">
    <property type="term" value="P:attachment of spindle microtubules to kinetochore"/>
    <property type="evidence" value="ECO:0007669"/>
    <property type="project" value="InterPro"/>
</dbReference>
<comment type="subcellular location">
    <subcellularLocation>
        <location evidence="3">Chromosome</location>
        <location evidence="3">Centromere</location>
        <location evidence="3">Kinetochore</location>
    </subcellularLocation>
    <subcellularLocation>
        <location evidence="2">Cytoplasm</location>
        <location evidence="2">Cytoskeleton</location>
        <location evidence="2">Spindle</location>
    </subcellularLocation>
    <subcellularLocation>
        <location evidence="1">Nucleus</location>
    </subcellularLocation>
</comment>
<evidence type="ECO:0000256" key="8">
    <source>
        <dbReference type="ARBA" id="ARBA00022838"/>
    </source>
</evidence>
<dbReference type="PANTHER" id="PTHR28262:SF1">
    <property type="entry name" value="DASH COMPLEX SUBUNIT SPC19"/>
    <property type="match status" value="1"/>
</dbReference>
<dbReference type="PANTHER" id="PTHR28262">
    <property type="entry name" value="DASH COMPLEX SUBUNIT SPC19"/>
    <property type="match status" value="1"/>
</dbReference>
<dbReference type="AlphaFoldDB" id="A0A9W8JR78"/>
<dbReference type="EMBL" id="JANKHO010001392">
    <property type="protein sequence ID" value="KAJ3501717.1"/>
    <property type="molecule type" value="Genomic_DNA"/>
</dbReference>
<comment type="similarity">
    <text evidence="4">Belongs to the DASH complex SPC19 family.</text>
</comment>
<keyword evidence="9" id="KW-0206">Cytoskeleton</keyword>
<gene>
    <name evidence="15" type="ORF">NLJ89_g9214</name>
</gene>
<evidence type="ECO:0000256" key="7">
    <source>
        <dbReference type="ARBA" id="ARBA00022490"/>
    </source>
</evidence>